<dbReference type="Pfam" id="PF02348">
    <property type="entry name" value="CTP_transf_3"/>
    <property type="match status" value="1"/>
</dbReference>
<dbReference type="InterPro" id="IPR003329">
    <property type="entry name" value="Cytidylyl_trans"/>
</dbReference>
<dbReference type="Gene3D" id="3.20.20.100">
    <property type="entry name" value="NADP-dependent oxidoreductase domain"/>
    <property type="match status" value="1"/>
</dbReference>
<comment type="caution">
    <text evidence="2">The sequence shown here is derived from an EMBL/GenBank/DDBJ whole genome shotgun (WGS) entry which is preliminary data.</text>
</comment>
<reference evidence="2 3" key="1">
    <citation type="journal article" date="2016" name="Nat. Commun.">
        <title>Thousands of microbial genomes shed light on interconnected biogeochemical processes in an aquifer system.</title>
        <authorList>
            <person name="Anantharaman K."/>
            <person name="Brown C.T."/>
            <person name="Hug L.A."/>
            <person name="Sharon I."/>
            <person name="Castelle C.J."/>
            <person name="Probst A.J."/>
            <person name="Thomas B.C."/>
            <person name="Singh A."/>
            <person name="Wilkins M.J."/>
            <person name="Karaoz U."/>
            <person name="Brodie E.L."/>
            <person name="Williams K.H."/>
            <person name="Hubbard S.S."/>
            <person name="Banfield J.F."/>
        </authorList>
    </citation>
    <scope>NUCLEOTIDE SEQUENCE [LARGE SCALE GENOMIC DNA]</scope>
</reference>
<dbReference type="AlphaFoldDB" id="A0A1F7F6R9"/>
<protein>
    <recommendedName>
        <fullName evidence="1">NADP-dependent oxidoreductase domain-containing protein</fullName>
    </recommendedName>
</protein>
<dbReference type="Gene3D" id="3.90.550.10">
    <property type="entry name" value="Spore Coat Polysaccharide Biosynthesis Protein SpsA, Chain A"/>
    <property type="match status" value="1"/>
</dbReference>
<organism evidence="2 3">
    <name type="scientific">Candidatus Raymondbacteria bacterium RIFOXYD12_FULL_49_13</name>
    <dbReference type="NCBI Taxonomy" id="1817890"/>
    <lineage>
        <taxon>Bacteria</taxon>
        <taxon>Raymondiibacteriota</taxon>
    </lineage>
</organism>
<feature type="domain" description="NADP-dependent oxidoreductase" evidence="1">
    <location>
        <begin position="245"/>
        <end position="519"/>
    </location>
</feature>
<dbReference type="InterPro" id="IPR036812">
    <property type="entry name" value="NAD(P)_OxRdtase_dom_sf"/>
</dbReference>
<proteinExistence type="predicted"/>
<dbReference type="InterPro" id="IPR053135">
    <property type="entry name" value="AKR2_Oxidoreductase"/>
</dbReference>
<name>A0A1F7F6R9_UNCRA</name>
<evidence type="ECO:0000313" key="2">
    <source>
        <dbReference type="EMBL" id="OGK02360.1"/>
    </source>
</evidence>
<evidence type="ECO:0000259" key="1">
    <source>
        <dbReference type="Pfam" id="PF00248"/>
    </source>
</evidence>
<dbReference type="EMBL" id="MFYX01000109">
    <property type="protein sequence ID" value="OGK02360.1"/>
    <property type="molecule type" value="Genomic_DNA"/>
</dbReference>
<dbReference type="CDD" id="cd19097">
    <property type="entry name" value="AKR_unchar"/>
    <property type="match status" value="1"/>
</dbReference>
<dbReference type="SUPFAM" id="SSF53448">
    <property type="entry name" value="Nucleotide-diphospho-sugar transferases"/>
    <property type="match status" value="1"/>
</dbReference>
<accession>A0A1F7F6R9</accession>
<sequence>MVHIFIQARMTSSRLPGKVLMPMARMPLVVLCAQRAANTGLPVTVLTSNDPSDQIIEETMRKHEINCFRGSLNNVLERFIKAAEMLPDSYVIVRLTADNVVPDGAFIQELVDQLQAKGLEYLGTSSPQDRLPYGLSAEAFTVAALRSMAKYGHVPAVMEHVTPMLRAYGSKELFRPKSLEKDLSQLRCTIDTQDDYDRMVALFKGCKIPASLSWTNLCEKLAKLPGQPKFRVPFSIKYSTVHSCITLGTVQLGLAYGATNKSGMPSEKQAITIIHEAIKHGVVTLDTARAYGESEARLGKALANGLAAQVRVITKLSPDCKSPTDVESSIYKSCKNLGQTKLQTLLLHRWETHKDKKIWDHLVGLKKSGIIQDLGASVQDTKELMDALKDRDVSLIQLPFNLLDWRWLNPKVQNALKKRPDIIIHARSALLQGVLISPAKAWPKIKGFNASQAVKKLDTLVKELKRKNKTDLCLAYVRAQDWITSIVIGQESLAQLRENLKLMLRSPLTQEQCTRVQDCFKHSTPEKLLNPALWS</sequence>
<dbReference type="PANTHER" id="PTHR43312:SF1">
    <property type="entry name" value="NADP-DEPENDENT OXIDOREDUCTASE DOMAIN-CONTAINING PROTEIN"/>
    <property type="match status" value="1"/>
</dbReference>
<dbReference type="SUPFAM" id="SSF51430">
    <property type="entry name" value="NAD(P)-linked oxidoreductase"/>
    <property type="match status" value="1"/>
</dbReference>
<dbReference type="Proteomes" id="UP000179243">
    <property type="component" value="Unassembled WGS sequence"/>
</dbReference>
<dbReference type="Pfam" id="PF00248">
    <property type="entry name" value="Aldo_ket_red"/>
    <property type="match status" value="1"/>
</dbReference>
<dbReference type="InterPro" id="IPR023210">
    <property type="entry name" value="NADP_OxRdtase_dom"/>
</dbReference>
<dbReference type="PANTHER" id="PTHR43312">
    <property type="entry name" value="D-THREO-ALDOSE 1-DEHYDROGENASE"/>
    <property type="match status" value="1"/>
</dbReference>
<dbReference type="InterPro" id="IPR029044">
    <property type="entry name" value="Nucleotide-diphossugar_trans"/>
</dbReference>
<evidence type="ECO:0000313" key="3">
    <source>
        <dbReference type="Proteomes" id="UP000179243"/>
    </source>
</evidence>
<gene>
    <name evidence="2" type="ORF">A2519_15935</name>
</gene>